<gene>
    <name evidence="6" type="ORF">ENJ51_12850</name>
</gene>
<dbReference type="SUPFAM" id="SSF52172">
    <property type="entry name" value="CheY-like"/>
    <property type="match status" value="1"/>
</dbReference>
<dbReference type="InterPro" id="IPR058245">
    <property type="entry name" value="NreC/VraR/RcsB-like_REC"/>
</dbReference>
<evidence type="ECO:0000256" key="3">
    <source>
        <dbReference type="PROSITE-ProRule" id="PRU00169"/>
    </source>
</evidence>
<dbReference type="SMART" id="SM00448">
    <property type="entry name" value="REC"/>
    <property type="match status" value="1"/>
</dbReference>
<dbReference type="GO" id="GO:0000160">
    <property type="term" value="P:phosphorelay signal transduction system"/>
    <property type="evidence" value="ECO:0007669"/>
    <property type="project" value="InterPro"/>
</dbReference>
<feature type="domain" description="HTH luxR-type" evidence="4">
    <location>
        <begin position="149"/>
        <end position="213"/>
    </location>
</feature>
<evidence type="ECO:0000256" key="2">
    <source>
        <dbReference type="ARBA" id="ARBA00023125"/>
    </source>
</evidence>
<protein>
    <submittedName>
        <fullName evidence="6">Response regulator transcription factor</fullName>
    </submittedName>
</protein>
<dbReference type="InterPro" id="IPR001789">
    <property type="entry name" value="Sig_transdc_resp-reg_receiver"/>
</dbReference>
<accession>A0A7V2T1Z4</accession>
<sequence length="213" mass="23024">MTEIIRLVVIDDHPLLLDGLISTLDSVNDFDVAGQGENYTDAVNLAHELVPDTILLDISMPGGGVEAARDIHAALPSIIIIILTASEDEKDVISALQAGASAYVLKGIAGKELIDIVRKVSSGETFITPSLAGSILSHSYANQPNSNETSDLLDKLNDRESRILSYLEQGFTNKQIGDALFLSEKTIKHYMTSILQKLQVKNRVQAALLATKK</sequence>
<dbReference type="PRINTS" id="PR00038">
    <property type="entry name" value="HTHLUXR"/>
</dbReference>
<dbReference type="PROSITE" id="PS50110">
    <property type="entry name" value="RESPONSE_REGULATORY"/>
    <property type="match status" value="1"/>
</dbReference>
<feature type="domain" description="Response regulatory" evidence="5">
    <location>
        <begin position="6"/>
        <end position="121"/>
    </location>
</feature>
<dbReference type="SUPFAM" id="SSF46894">
    <property type="entry name" value="C-terminal effector domain of the bipartite response regulators"/>
    <property type="match status" value="1"/>
</dbReference>
<dbReference type="PANTHER" id="PTHR45566:SF2">
    <property type="entry name" value="NARL SUBFAMILY"/>
    <property type="match status" value="1"/>
</dbReference>
<dbReference type="InterPro" id="IPR016032">
    <property type="entry name" value="Sig_transdc_resp-reg_C-effctor"/>
</dbReference>
<dbReference type="PROSITE" id="PS50043">
    <property type="entry name" value="HTH_LUXR_2"/>
    <property type="match status" value="1"/>
</dbReference>
<evidence type="ECO:0000259" key="4">
    <source>
        <dbReference type="PROSITE" id="PS50043"/>
    </source>
</evidence>
<evidence type="ECO:0000256" key="1">
    <source>
        <dbReference type="ARBA" id="ARBA00022553"/>
    </source>
</evidence>
<dbReference type="GO" id="GO:0006355">
    <property type="term" value="P:regulation of DNA-templated transcription"/>
    <property type="evidence" value="ECO:0007669"/>
    <property type="project" value="InterPro"/>
</dbReference>
<dbReference type="GO" id="GO:0003677">
    <property type="term" value="F:DNA binding"/>
    <property type="evidence" value="ECO:0007669"/>
    <property type="project" value="UniProtKB-KW"/>
</dbReference>
<dbReference type="Proteomes" id="UP000885750">
    <property type="component" value="Unassembled WGS sequence"/>
</dbReference>
<organism evidence="6">
    <name type="scientific">Leucothrix mucor</name>
    <dbReference type="NCBI Taxonomy" id="45248"/>
    <lineage>
        <taxon>Bacteria</taxon>
        <taxon>Pseudomonadati</taxon>
        <taxon>Pseudomonadota</taxon>
        <taxon>Gammaproteobacteria</taxon>
        <taxon>Thiotrichales</taxon>
        <taxon>Thiotrichaceae</taxon>
        <taxon>Leucothrix</taxon>
    </lineage>
</organism>
<keyword evidence="2" id="KW-0238">DNA-binding</keyword>
<dbReference type="Gene3D" id="3.40.50.2300">
    <property type="match status" value="1"/>
</dbReference>
<dbReference type="PANTHER" id="PTHR45566">
    <property type="entry name" value="HTH-TYPE TRANSCRIPTIONAL REGULATOR YHJB-RELATED"/>
    <property type="match status" value="1"/>
</dbReference>
<dbReference type="CDD" id="cd06170">
    <property type="entry name" value="LuxR_C_like"/>
    <property type="match status" value="1"/>
</dbReference>
<feature type="modified residue" description="4-aspartylphosphate" evidence="3">
    <location>
        <position position="57"/>
    </location>
</feature>
<dbReference type="InterPro" id="IPR051015">
    <property type="entry name" value="EvgA-like"/>
</dbReference>
<keyword evidence="1 3" id="KW-0597">Phosphoprotein</keyword>
<evidence type="ECO:0000313" key="6">
    <source>
        <dbReference type="EMBL" id="HFC93690.1"/>
    </source>
</evidence>
<dbReference type="CDD" id="cd17535">
    <property type="entry name" value="REC_NarL-like"/>
    <property type="match status" value="1"/>
</dbReference>
<dbReference type="Pfam" id="PF00196">
    <property type="entry name" value="GerE"/>
    <property type="match status" value="1"/>
</dbReference>
<dbReference type="EMBL" id="DRMS01000486">
    <property type="protein sequence ID" value="HFC93690.1"/>
    <property type="molecule type" value="Genomic_DNA"/>
</dbReference>
<name>A0A7V2T1Z4_LEUMU</name>
<dbReference type="InterPro" id="IPR000792">
    <property type="entry name" value="Tscrpt_reg_LuxR_C"/>
</dbReference>
<dbReference type="PROSITE" id="PS00622">
    <property type="entry name" value="HTH_LUXR_1"/>
    <property type="match status" value="1"/>
</dbReference>
<dbReference type="AlphaFoldDB" id="A0A7V2T1Z4"/>
<dbReference type="InterPro" id="IPR011006">
    <property type="entry name" value="CheY-like_superfamily"/>
</dbReference>
<dbReference type="SMART" id="SM00421">
    <property type="entry name" value="HTH_LUXR"/>
    <property type="match status" value="1"/>
</dbReference>
<dbReference type="Pfam" id="PF00072">
    <property type="entry name" value="Response_reg"/>
    <property type="match status" value="1"/>
</dbReference>
<reference evidence="6" key="1">
    <citation type="journal article" date="2020" name="mSystems">
        <title>Genome- and Community-Level Interaction Insights into Carbon Utilization and Element Cycling Functions of Hydrothermarchaeota in Hydrothermal Sediment.</title>
        <authorList>
            <person name="Zhou Z."/>
            <person name="Liu Y."/>
            <person name="Xu W."/>
            <person name="Pan J."/>
            <person name="Luo Z.H."/>
            <person name="Li M."/>
        </authorList>
    </citation>
    <scope>NUCLEOTIDE SEQUENCE [LARGE SCALE GENOMIC DNA]</scope>
    <source>
        <strain evidence="6">HyVt-493</strain>
    </source>
</reference>
<proteinExistence type="predicted"/>
<comment type="caution">
    <text evidence="6">The sequence shown here is derived from an EMBL/GenBank/DDBJ whole genome shotgun (WGS) entry which is preliminary data.</text>
</comment>
<evidence type="ECO:0000259" key="5">
    <source>
        <dbReference type="PROSITE" id="PS50110"/>
    </source>
</evidence>